<evidence type="ECO:0000259" key="11">
    <source>
        <dbReference type="Pfam" id="PF02463"/>
    </source>
</evidence>
<dbReference type="PANTHER" id="PTHR45916">
    <property type="entry name" value="STRUCTURAL MAINTENANCE OF CHROMOSOMES PROTEIN 5"/>
    <property type="match status" value="1"/>
</dbReference>
<keyword evidence="6" id="KW-0547">Nucleotide-binding</keyword>
<feature type="domain" description="RecF/RecN/SMC N-terminal" evidence="11">
    <location>
        <begin position="21"/>
        <end position="1027"/>
    </location>
</feature>
<dbReference type="InterPro" id="IPR027417">
    <property type="entry name" value="P-loop_NTPase"/>
</dbReference>
<dbReference type="AlphaFoldDB" id="A0A6N2L232"/>
<dbReference type="GO" id="GO:0000724">
    <property type="term" value="P:double-strand break repair via homologous recombination"/>
    <property type="evidence" value="ECO:0007669"/>
    <property type="project" value="TreeGrafter"/>
</dbReference>
<protein>
    <recommendedName>
        <fullName evidence="4">Structural maintenance of chromosomes protein 5</fullName>
    </recommendedName>
</protein>
<accession>A0A6N2L232</accession>
<keyword evidence="8 10" id="KW-0175">Coiled coil</keyword>
<evidence type="ECO:0000256" key="4">
    <source>
        <dbReference type="ARBA" id="ARBA00018687"/>
    </source>
</evidence>
<dbReference type="GO" id="GO:0005634">
    <property type="term" value="C:nucleus"/>
    <property type="evidence" value="ECO:0007669"/>
    <property type="project" value="UniProtKB-SubCell"/>
</dbReference>
<reference evidence="12" key="1">
    <citation type="submission" date="2019-03" db="EMBL/GenBank/DDBJ databases">
        <authorList>
            <person name="Mank J."/>
            <person name="Almeida P."/>
        </authorList>
    </citation>
    <scope>NUCLEOTIDE SEQUENCE</scope>
    <source>
        <strain evidence="12">78183</strain>
    </source>
</reference>
<feature type="coiled-coil region" evidence="10">
    <location>
        <begin position="659"/>
        <end position="703"/>
    </location>
</feature>
<dbReference type="GO" id="GO:0051276">
    <property type="term" value="P:chromosome organization"/>
    <property type="evidence" value="ECO:0007669"/>
    <property type="project" value="UniProtKB-ARBA"/>
</dbReference>
<evidence type="ECO:0000256" key="2">
    <source>
        <dbReference type="ARBA" id="ARBA00004286"/>
    </source>
</evidence>
<dbReference type="GO" id="GO:0030915">
    <property type="term" value="C:Smc5-Smc6 complex"/>
    <property type="evidence" value="ECO:0007669"/>
    <property type="project" value="TreeGrafter"/>
</dbReference>
<evidence type="ECO:0000256" key="5">
    <source>
        <dbReference type="ARBA" id="ARBA00022454"/>
    </source>
</evidence>
<gene>
    <name evidence="12" type="ORF">SVIM_LOCUS171909</name>
</gene>
<name>A0A6N2L232_SALVM</name>
<feature type="coiled-coil region" evidence="10">
    <location>
        <begin position="888"/>
        <end position="915"/>
    </location>
</feature>
<proteinExistence type="inferred from homology"/>
<keyword evidence="7" id="KW-0067">ATP-binding</keyword>
<dbReference type="EMBL" id="CAADRP010001101">
    <property type="protein sequence ID" value="VFU34973.1"/>
    <property type="molecule type" value="Genomic_DNA"/>
</dbReference>
<dbReference type="GO" id="GO:0005524">
    <property type="term" value="F:ATP binding"/>
    <property type="evidence" value="ECO:0007669"/>
    <property type="project" value="UniProtKB-KW"/>
</dbReference>
<comment type="similarity">
    <text evidence="3">Belongs to the SMC family. SMC5 subfamily.</text>
</comment>
<evidence type="ECO:0000256" key="6">
    <source>
        <dbReference type="ARBA" id="ARBA00022741"/>
    </source>
</evidence>
<dbReference type="SUPFAM" id="SSF52540">
    <property type="entry name" value="P-loop containing nucleoside triphosphate hydrolases"/>
    <property type="match status" value="1"/>
</dbReference>
<feature type="coiled-coil region" evidence="10">
    <location>
        <begin position="205"/>
        <end position="432"/>
    </location>
</feature>
<dbReference type="GO" id="GO:0003697">
    <property type="term" value="F:single-stranded DNA binding"/>
    <property type="evidence" value="ECO:0007669"/>
    <property type="project" value="TreeGrafter"/>
</dbReference>
<evidence type="ECO:0000256" key="10">
    <source>
        <dbReference type="SAM" id="Coils"/>
    </source>
</evidence>
<keyword evidence="9" id="KW-0539">Nucleus</keyword>
<dbReference type="Pfam" id="PF02463">
    <property type="entry name" value="SMC_N"/>
    <property type="match status" value="1"/>
</dbReference>
<dbReference type="PANTHER" id="PTHR45916:SF1">
    <property type="entry name" value="STRUCTURAL MAINTENANCE OF CHROMOSOMES PROTEIN 5"/>
    <property type="match status" value="1"/>
</dbReference>
<keyword evidence="5" id="KW-0158">Chromosome</keyword>
<sequence>MANFLLIFSSRGEDDYMPGNIIEIELRNFMTYDCLVCKPGSRLNLVIGPNGSGKSSIVCAIALGLGGEPQLLGRATSIGAYVKRGEESGHIKISLRGSTKDEKITIIRRIDTHNKSEWLFNGKVASKKEVTEIMQQFNIQVNNLTQFLPQDRVCEFAKLTPVQLLEETEKAVGDPQLPIQHRALVDKSRELKTIEMAVTRNGETLNQLQVLNAELEKDVERVRQRKVLLKKAESMKKKLPWLKYDAMKADYLKAKEAEKDAKQKLEEAAKTLNNLREPMSMIKQKLEKPQMDAKCKRLSNLIKENAKRRMEFLEKESSLGVQIRGKYKEMGDLKKEEESHQQRIIKAKEDLAIAEEELRNFPVHEPPKDVLDKLRSQISDLKVSANQKRIQKQDKEKVLNQKNVALSSVDRLKDMENKNNKLLQALRNSGAEKIFEAYHWLQEHRHELNMEVYGPVLLEVNVSNRDHADYLEGHVPYYIWKHAYFACILHPCLHLDYLLLLLRASLHEMNADGKGESVLVHSFITQDPHDRDFLVRNLKSFDVPILNYVRDKYRHKEPFFISNEMRELGIYSRLDQVFEAPDAVKEVLISQFGLEHSYIGSKETDQKAAEVAKLRVLDFWTPENHYRWSVSRYGGHVSGSVDPVDRSRLLLCSSDVGEIERLRCRKEELEETVSALEEDLKLLMTEQRSIDEEEAKLHKQREEIVSNVTLEMRKRREMENRVGKKRKVDSLLREDDQDAIMAKLIDEAANLNTRRLQCAIDIKNLLVEAVAYKWNFAEKHMTSIEFDAKIRELELGLKQPAKFAQQAACQLEYCKKETEDHRQQLLAAKRHAESIAIITPELEKAFLEMPTTIEELEAAIQDTLSQANSTLSLNQNVVEEYEHRQGKIEAITNKLEADKEELKKCLAEIDALKESWLPTLRSLVTQINETFSHNFKEMAVAGEVSLDEHDNDFDQFGVLIKVKFREAGQLQVLSAHHQSGGERSVSTILYLVSLQDLTNCPFRVVDEINQGMDPTNERKMFQQLVRAASQPNTPQCFLLTPKLLPNLEYSEACSILNIMNGPWIEQPSKAWSSGECWGAVTGLLEKVEAEMSVLTKMPPWNP</sequence>
<dbReference type="InterPro" id="IPR003395">
    <property type="entry name" value="RecF/RecN/SMC_N"/>
</dbReference>
<evidence type="ECO:0000256" key="8">
    <source>
        <dbReference type="ARBA" id="ARBA00023054"/>
    </source>
</evidence>
<comment type="subcellular location">
    <subcellularLocation>
        <location evidence="2">Chromosome</location>
    </subcellularLocation>
    <subcellularLocation>
        <location evidence="1">Nucleus</location>
    </subcellularLocation>
</comment>
<evidence type="ECO:0000256" key="9">
    <source>
        <dbReference type="ARBA" id="ARBA00023242"/>
    </source>
</evidence>
<evidence type="ECO:0000256" key="3">
    <source>
        <dbReference type="ARBA" id="ARBA00010171"/>
    </source>
</evidence>
<dbReference type="FunFam" id="3.40.50.300:FF:001301">
    <property type="entry name" value="Structural maintenance of chromosomes 5"/>
    <property type="match status" value="1"/>
</dbReference>
<evidence type="ECO:0000313" key="12">
    <source>
        <dbReference type="EMBL" id="VFU34973.1"/>
    </source>
</evidence>
<evidence type="ECO:0000256" key="7">
    <source>
        <dbReference type="ARBA" id="ARBA00022840"/>
    </source>
</evidence>
<evidence type="ECO:0000256" key="1">
    <source>
        <dbReference type="ARBA" id="ARBA00004123"/>
    </source>
</evidence>
<dbReference type="Gene3D" id="3.40.50.300">
    <property type="entry name" value="P-loop containing nucleotide triphosphate hydrolases"/>
    <property type="match status" value="2"/>
</dbReference>
<organism evidence="12">
    <name type="scientific">Salix viminalis</name>
    <name type="common">Common osier</name>
    <name type="synonym">Basket willow</name>
    <dbReference type="NCBI Taxonomy" id="40686"/>
    <lineage>
        <taxon>Eukaryota</taxon>
        <taxon>Viridiplantae</taxon>
        <taxon>Streptophyta</taxon>
        <taxon>Embryophyta</taxon>
        <taxon>Tracheophyta</taxon>
        <taxon>Spermatophyta</taxon>
        <taxon>Magnoliopsida</taxon>
        <taxon>eudicotyledons</taxon>
        <taxon>Gunneridae</taxon>
        <taxon>Pentapetalae</taxon>
        <taxon>rosids</taxon>
        <taxon>fabids</taxon>
        <taxon>Malpighiales</taxon>
        <taxon>Salicaceae</taxon>
        <taxon>Saliceae</taxon>
        <taxon>Salix</taxon>
    </lineage>
</organism>